<dbReference type="CDD" id="cd04301">
    <property type="entry name" value="NAT_SF"/>
    <property type="match status" value="1"/>
</dbReference>
<keyword evidence="3" id="KW-1185">Reference proteome</keyword>
<dbReference type="RefSeq" id="WP_281812429.1">
    <property type="nucleotide sequence ID" value="NZ_BRLB01000001.1"/>
</dbReference>
<evidence type="ECO:0000259" key="1">
    <source>
        <dbReference type="PROSITE" id="PS51186"/>
    </source>
</evidence>
<dbReference type="Gene3D" id="3.40.630.30">
    <property type="match status" value="1"/>
</dbReference>
<sequence length="145" mass="16829">MNLIFKEINGDNWEECIKLKVFKDQEEFVADNSYSILQSIYEKNLFPLAVYDGDTMVGFTMYEIDEEDNSMGMCRLMVDRKYQKKGYGRATVLKLLDFVKEKYGKTPFYTSFEPENIIADKLYESVGFVKTGEVFEGELAAKIDL</sequence>
<protein>
    <submittedName>
        <fullName evidence="2">Diamine N-acetyltransferase</fullName>
    </submittedName>
</protein>
<accession>A0A9W6DD70</accession>
<dbReference type="AlphaFoldDB" id="A0A9W6DD70"/>
<reference evidence="2" key="1">
    <citation type="submission" date="2022-06" db="EMBL/GenBank/DDBJ databases">
        <title>Vallitalea longa sp. nov., an anaerobic bacterium isolated from marine sediment.</title>
        <authorList>
            <person name="Hirano S."/>
            <person name="Terahara T."/>
            <person name="Mori K."/>
            <person name="Hamada M."/>
            <person name="Matsumoto R."/>
            <person name="Kobayashi T."/>
        </authorList>
    </citation>
    <scope>NUCLEOTIDE SEQUENCE</scope>
    <source>
        <strain evidence="2">SH18-1</strain>
    </source>
</reference>
<dbReference type="Proteomes" id="UP001144256">
    <property type="component" value="Unassembled WGS sequence"/>
</dbReference>
<organism evidence="2 3">
    <name type="scientific">Vallitalea longa</name>
    <dbReference type="NCBI Taxonomy" id="2936439"/>
    <lineage>
        <taxon>Bacteria</taxon>
        <taxon>Bacillati</taxon>
        <taxon>Bacillota</taxon>
        <taxon>Clostridia</taxon>
        <taxon>Lachnospirales</taxon>
        <taxon>Vallitaleaceae</taxon>
        <taxon>Vallitalea</taxon>
    </lineage>
</organism>
<dbReference type="InterPro" id="IPR016181">
    <property type="entry name" value="Acyl_CoA_acyltransferase"/>
</dbReference>
<dbReference type="EMBL" id="BRLB01000001">
    <property type="protein sequence ID" value="GKX28291.1"/>
    <property type="molecule type" value="Genomic_DNA"/>
</dbReference>
<proteinExistence type="predicted"/>
<dbReference type="Pfam" id="PF00583">
    <property type="entry name" value="Acetyltransf_1"/>
    <property type="match status" value="1"/>
</dbReference>
<evidence type="ECO:0000313" key="2">
    <source>
        <dbReference type="EMBL" id="GKX28291.1"/>
    </source>
</evidence>
<dbReference type="PROSITE" id="PS51186">
    <property type="entry name" value="GNAT"/>
    <property type="match status" value="1"/>
</dbReference>
<dbReference type="InterPro" id="IPR000182">
    <property type="entry name" value="GNAT_dom"/>
</dbReference>
<comment type="caution">
    <text evidence="2">The sequence shown here is derived from an EMBL/GenBank/DDBJ whole genome shotgun (WGS) entry which is preliminary data.</text>
</comment>
<feature type="domain" description="N-acetyltransferase" evidence="1">
    <location>
        <begin position="3"/>
        <end position="145"/>
    </location>
</feature>
<gene>
    <name evidence="2" type="ORF">SH1V18_07710</name>
</gene>
<dbReference type="SUPFAM" id="SSF55729">
    <property type="entry name" value="Acyl-CoA N-acyltransferases (Nat)"/>
    <property type="match status" value="1"/>
</dbReference>
<dbReference type="GO" id="GO:0016747">
    <property type="term" value="F:acyltransferase activity, transferring groups other than amino-acyl groups"/>
    <property type="evidence" value="ECO:0007669"/>
    <property type="project" value="InterPro"/>
</dbReference>
<evidence type="ECO:0000313" key="3">
    <source>
        <dbReference type="Proteomes" id="UP001144256"/>
    </source>
</evidence>
<name>A0A9W6DD70_9FIRM</name>